<dbReference type="RefSeq" id="WP_268616923.1">
    <property type="nucleotide sequence ID" value="NZ_JAMDMX010000079.1"/>
</dbReference>
<proteinExistence type="predicted"/>
<keyword evidence="3" id="KW-1185">Reference proteome</keyword>
<keyword evidence="1" id="KW-0812">Transmembrane</keyword>
<organism evidence="2 3">
    <name type="scientific">Paenibacillus alginolyticus</name>
    <dbReference type="NCBI Taxonomy" id="59839"/>
    <lineage>
        <taxon>Bacteria</taxon>
        <taxon>Bacillati</taxon>
        <taxon>Bacillota</taxon>
        <taxon>Bacilli</taxon>
        <taxon>Bacillales</taxon>
        <taxon>Paenibacillaceae</taxon>
        <taxon>Paenibacillus</taxon>
    </lineage>
</organism>
<name>A0ABT4GI36_9BACL</name>
<comment type="caution">
    <text evidence="2">The sequence shown here is derived from an EMBL/GenBank/DDBJ whole genome shotgun (WGS) entry which is preliminary data.</text>
</comment>
<evidence type="ECO:0000313" key="2">
    <source>
        <dbReference type="EMBL" id="MCY9695688.1"/>
    </source>
</evidence>
<evidence type="ECO:0000313" key="3">
    <source>
        <dbReference type="Proteomes" id="UP001527099"/>
    </source>
</evidence>
<sequence>MLRLKAIRLMKRNVVWFIPVLILGTGAFPGILDSGWWNALGIILFLIIIFMCGWDWFQAVQEQREREQM</sequence>
<gene>
    <name evidence="2" type="ORF">M5X19_22685</name>
</gene>
<keyword evidence="1" id="KW-1133">Transmembrane helix</keyword>
<protein>
    <submittedName>
        <fullName evidence="2">Uncharacterized protein</fullName>
    </submittedName>
</protein>
<keyword evidence="1" id="KW-0472">Membrane</keyword>
<reference evidence="2 3" key="1">
    <citation type="submission" date="2022-05" db="EMBL/GenBank/DDBJ databases">
        <title>Genome Sequencing of Bee-Associated Microbes.</title>
        <authorList>
            <person name="Dunlap C."/>
        </authorList>
    </citation>
    <scope>NUCLEOTIDE SEQUENCE [LARGE SCALE GENOMIC DNA]</scope>
    <source>
        <strain evidence="2 3">NRRL B-14421</strain>
    </source>
</reference>
<accession>A0ABT4GI36</accession>
<dbReference type="EMBL" id="JAMDMX010000079">
    <property type="protein sequence ID" value="MCY9695688.1"/>
    <property type="molecule type" value="Genomic_DNA"/>
</dbReference>
<dbReference type="Proteomes" id="UP001527099">
    <property type="component" value="Unassembled WGS sequence"/>
</dbReference>
<feature type="transmembrane region" description="Helical" evidence="1">
    <location>
        <begin position="39"/>
        <end position="57"/>
    </location>
</feature>
<evidence type="ECO:0000256" key="1">
    <source>
        <dbReference type="SAM" id="Phobius"/>
    </source>
</evidence>